<sequence length="77" mass="8248">MSAGQQADQQGFPEVALTDDLGAESLADRAHDALRFGQRLLIGSDSCGSHIRRGLPRAHILTPVRRGGGYAEGEHPR</sequence>
<name>A0AAD1J5X6_MYCMB</name>
<dbReference type="EMBL" id="AP022617">
    <property type="protein sequence ID" value="BBZ63687.1"/>
    <property type="molecule type" value="Genomic_DNA"/>
</dbReference>
<gene>
    <name evidence="1" type="ORF">MMON_49880</name>
</gene>
<keyword evidence="2" id="KW-1185">Reference proteome</keyword>
<evidence type="ECO:0000313" key="2">
    <source>
        <dbReference type="Proteomes" id="UP000466039"/>
    </source>
</evidence>
<proteinExistence type="predicted"/>
<organism evidence="1 2">
    <name type="scientific">Mycolicibacterium monacense</name>
    <name type="common">Mycobacterium monacense</name>
    <dbReference type="NCBI Taxonomy" id="85693"/>
    <lineage>
        <taxon>Bacteria</taxon>
        <taxon>Bacillati</taxon>
        <taxon>Actinomycetota</taxon>
        <taxon>Actinomycetes</taxon>
        <taxon>Mycobacteriales</taxon>
        <taxon>Mycobacteriaceae</taxon>
        <taxon>Mycolicibacterium</taxon>
    </lineage>
</organism>
<evidence type="ECO:0000313" key="1">
    <source>
        <dbReference type="EMBL" id="BBZ63687.1"/>
    </source>
</evidence>
<accession>A0AAD1J5X6</accession>
<protein>
    <submittedName>
        <fullName evidence="1">Uncharacterized protein</fullName>
    </submittedName>
</protein>
<dbReference type="AlphaFoldDB" id="A0AAD1J5X6"/>
<reference evidence="1 2" key="1">
    <citation type="journal article" date="2019" name="Emerg. Microbes Infect.">
        <title>Comprehensive subspecies identification of 175 nontuberculous mycobacteria species based on 7547 genomic profiles.</title>
        <authorList>
            <person name="Matsumoto Y."/>
            <person name="Kinjo T."/>
            <person name="Motooka D."/>
            <person name="Nabeya D."/>
            <person name="Jung N."/>
            <person name="Uechi K."/>
            <person name="Horii T."/>
            <person name="Iida T."/>
            <person name="Fujita J."/>
            <person name="Nakamura S."/>
        </authorList>
    </citation>
    <scope>NUCLEOTIDE SEQUENCE [LARGE SCALE GENOMIC DNA]</scope>
    <source>
        <strain evidence="1 2">JCM 15658</strain>
    </source>
</reference>
<dbReference type="Proteomes" id="UP000466039">
    <property type="component" value="Chromosome"/>
</dbReference>